<reference evidence="3" key="1">
    <citation type="submission" date="2023-10" db="EMBL/GenBank/DDBJ databases">
        <authorList>
            <person name="Chen Y."/>
            <person name="Shah S."/>
            <person name="Dougan E. K."/>
            <person name="Thang M."/>
            <person name="Chan C."/>
        </authorList>
    </citation>
    <scope>NUCLEOTIDE SEQUENCE [LARGE SCALE GENOMIC DNA]</scope>
</reference>
<feature type="compositionally biased region" description="Low complexity" evidence="1">
    <location>
        <begin position="108"/>
        <end position="135"/>
    </location>
</feature>
<organism evidence="3 4">
    <name type="scientific">Prorocentrum cordatum</name>
    <dbReference type="NCBI Taxonomy" id="2364126"/>
    <lineage>
        <taxon>Eukaryota</taxon>
        <taxon>Sar</taxon>
        <taxon>Alveolata</taxon>
        <taxon>Dinophyceae</taxon>
        <taxon>Prorocentrales</taxon>
        <taxon>Prorocentraceae</taxon>
        <taxon>Prorocentrum</taxon>
    </lineage>
</organism>
<keyword evidence="2" id="KW-1133">Transmembrane helix</keyword>
<protein>
    <submittedName>
        <fullName evidence="3">Uncharacterized protein</fullName>
    </submittedName>
</protein>
<feature type="transmembrane region" description="Helical" evidence="2">
    <location>
        <begin position="35"/>
        <end position="58"/>
    </location>
</feature>
<dbReference type="EMBL" id="CAUYUJ010014621">
    <property type="protein sequence ID" value="CAK0843987.1"/>
    <property type="molecule type" value="Genomic_DNA"/>
</dbReference>
<dbReference type="Proteomes" id="UP001189429">
    <property type="component" value="Unassembled WGS sequence"/>
</dbReference>
<name>A0ABN9TDZ5_9DINO</name>
<keyword evidence="4" id="KW-1185">Reference proteome</keyword>
<comment type="caution">
    <text evidence="3">The sequence shown here is derived from an EMBL/GenBank/DDBJ whole genome shotgun (WGS) entry which is preliminary data.</text>
</comment>
<proteinExistence type="predicted"/>
<feature type="compositionally biased region" description="Basic residues" evidence="1">
    <location>
        <begin position="136"/>
        <end position="150"/>
    </location>
</feature>
<evidence type="ECO:0000256" key="2">
    <source>
        <dbReference type="SAM" id="Phobius"/>
    </source>
</evidence>
<evidence type="ECO:0000256" key="1">
    <source>
        <dbReference type="SAM" id="MobiDB-lite"/>
    </source>
</evidence>
<keyword evidence="2" id="KW-0472">Membrane</keyword>
<sequence>MLTRLNSDAEGAMSRLERVKRMLDRLHLRDRNRCFFCIILCMLAALVAIFIMVVTSYARDPAPALAPPCGREAAAAVEALRRSARAPLPREEAPGLYSMGAEHSRTEPSSSASSPPSSSSAPLPGAGCSARGSGARPRKAAALKRRQKDL</sequence>
<accession>A0ABN9TDZ5</accession>
<keyword evidence="2" id="KW-0812">Transmembrane</keyword>
<evidence type="ECO:0000313" key="4">
    <source>
        <dbReference type="Proteomes" id="UP001189429"/>
    </source>
</evidence>
<feature type="region of interest" description="Disordered" evidence="1">
    <location>
        <begin position="83"/>
        <end position="150"/>
    </location>
</feature>
<evidence type="ECO:0000313" key="3">
    <source>
        <dbReference type="EMBL" id="CAK0843987.1"/>
    </source>
</evidence>
<gene>
    <name evidence="3" type="ORF">PCOR1329_LOCUS38161</name>
</gene>